<evidence type="ECO:0000256" key="1">
    <source>
        <dbReference type="SAM" id="MobiDB-lite"/>
    </source>
</evidence>
<dbReference type="AlphaFoldDB" id="A0AAW0DFA8"/>
<reference evidence="3 4" key="1">
    <citation type="submission" date="2024-01" db="EMBL/GenBank/DDBJ databases">
        <title>A draft genome for a cacao thread blight-causing isolate of Paramarasmius palmivorus.</title>
        <authorList>
            <person name="Baruah I.K."/>
            <person name="Bukari Y."/>
            <person name="Amoako-Attah I."/>
            <person name="Meinhardt L.W."/>
            <person name="Bailey B.A."/>
            <person name="Cohen S.P."/>
        </authorList>
    </citation>
    <scope>NUCLEOTIDE SEQUENCE [LARGE SCALE GENOMIC DNA]</scope>
    <source>
        <strain evidence="3 4">GH-12</strain>
    </source>
</reference>
<evidence type="ECO:0000313" key="4">
    <source>
        <dbReference type="Proteomes" id="UP001383192"/>
    </source>
</evidence>
<feature type="region of interest" description="Disordered" evidence="1">
    <location>
        <begin position="428"/>
        <end position="456"/>
    </location>
</feature>
<evidence type="ECO:0008006" key="5">
    <source>
        <dbReference type="Google" id="ProtNLM"/>
    </source>
</evidence>
<evidence type="ECO:0000256" key="2">
    <source>
        <dbReference type="SAM" id="Phobius"/>
    </source>
</evidence>
<protein>
    <recommendedName>
        <fullName evidence="5">Peptidase A1 domain-containing protein</fullName>
    </recommendedName>
</protein>
<dbReference type="EMBL" id="JAYKXP010000015">
    <property type="protein sequence ID" value="KAK7049990.1"/>
    <property type="molecule type" value="Genomic_DNA"/>
</dbReference>
<keyword evidence="4" id="KW-1185">Reference proteome</keyword>
<dbReference type="Proteomes" id="UP001383192">
    <property type="component" value="Unassembled WGS sequence"/>
</dbReference>
<feature type="transmembrane region" description="Helical" evidence="2">
    <location>
        <begin position="330"/>
        <end position="351"/>
    </location>
</feature>
<proteinExistence type="predicted"/>
<evidence type="ECO:0000313" key="3">
    <source>
        <dbReference type="EMBL" id="KAK7049990.1"/>
    </source>
</evidence>
<sequence length="456" mass="50452">MLLQQNCVLQPRFPPYPAYQQFLTSLDCAELQMQSDLDYPRRIVVDDTDPRISYNGGPWTLDVGSFDNLGVWGAPYNHTSHGTSQNGASFSFTFEGEFVQVRGIKDNRFNNPMGKAIDDNITTLAKWTCQVDGGAMPVISYWSDYNAITDMVLCEQGRLSHDPHTVTVNVVIDDPNAQTFWVDRIEYTPLPNANLDNTLLKIDASDSSIRYDNTTGAWNAVDLWGNGTFEIGSSFSFQFNGTAASLYGFNEGSEEDWQGSSGRYYIDNSGDKIFSVEGSKRDPRSGRRSDFLNVLGNAQLNSSETTMGIMPTQSSDPNPSERSAKSPTGAIVGGVIGGVLVLVILISVLFFRWRKAKQDGQASVSSHFRQDDTSLGLFPPTIVRPESEYNPYDVHVGPSRGSAPTNTTPSQNLVGMKNAQRHVVAPEVTERQHQDSGIRYPQQRQVVDVPPNYTEQ</sequence>
<accession>A0AAW0DFA8</accession>
<keyword evidence="2" id="KW-0472">Membrane</keyword>
<organism evidence="3 4">
    <name type="scientific">Paramarasmius palmivorus</name>
    <dbReference type="NCBI Taxonomy" id="297713"/>
    <lineage>
        <taxon>Eukaryota</taxon>
        <taxon>Fungi</taxon>
        <taxon>Dikarya</taxon>
        <taxon>Basidiomycota</taxon>
        <taxon>Agaricomycotina</taxon>
        <taxon>Agaricomycetes</taxon>
        <taxon>Agaricomycetidae</taxon>
        <taxon>Agaricales</taxon>
        <taxon>Marasmiineae</taxon>
        <taxon>Marasmiaceae</taxon>
        <taxon>Paramarasmius</taxon>
    </lineage>
</organism>
<name>A0AAW0DFA8_9AGAR</name>
<dbReference type="Gene3D" id="1.20.5.510">
    <property type="entry name" value="Single helix bin"/>
    <property type="match status" value="1"/>
</dbReference>
<dbReference type="Gene3D" id="2.60.120.260">
    <property type="entry name" value="Galactose-binding domain-like"/>
    <property type="match status" value="1"/>
</dbReference>
<keyword evidence="2" id="KW-0812">Transmembrane</keyword>
<feature type="region of interest" description="Disordered" evidence="1">
    <location>
        <begin position="303"/>
        <end position="326"/>
    </location>
</feature>
<comment type="caution">
    <text evidence="3">The sequence shown here is derived from an EMBL/GenBank/DDBJ whole genome shotgun (WGS) entry which is preliminary data.</text>
</comment>
<keyword evidence="2" id="KW-1133">Transmembrane helix</keyword>
<gene>
    <name evidence="3" type="ORF">VNI00_005421</name>
</gene>
<feature type="compositionally biased region" description="Polar residues" evidence="1">
    <location>
        <begin position="303"/>
        <end position="321"/>
    </location>
</feature>